<gene>
    <name evidence="2" type="ORF">ACFQKD_09590</name>
</gene>
<feature type="domain" description="Mut7-C RNAse" evidence="1">
    <location>
        <begin position="25"/>
        <end position="163"/>
    </location>
</feature>
<comment type="caution">
    <text evidence="2">The sequence shown here is derived from an EMBL/GenBank/DDBJ whole genome shotgun (WGS) entry which is preliminary data.</text>
</comment>
<name>A0ABD5WVR7_9EURY</name>
<proteinExistence type="predicted"/>
<dbReference type="PANTHER" id="PTHR39081">
    <property type="entry name" value="MUT7-C DOMAIN-CONTAINING PROTEIN"/>
    <property type="match status" value="1"/>
</dbReference>
<dbReference type="InterPro" id="IPR002782">
    <property type="entry name" value="Mut7-C_RNAse_dom"/>
</dbReference>
<dbReference type="AlphaFoldDB" id="A0ABD5WVR7"/>
<dbReference type="Pfam" id="PF01927">
    <property type="entry name" value="Mut7-C"/>
    <property type="match status" value="1"/>
</dbReference>
<evidence type="ECO:0000259" key="1">
    <source>
        <dbReference type="Pfam" id="PF01927"/>
    </source>
</evidence>
<sequence>MGRDEDECADHRVDSAVIRPEHDTLLLDVMLGTLASYLRMCGYDTVYALDRGVEDDDALRGLAASDARRLITRDRALAASTPGAIRLDARDVVDQLGELRDAGVRLRLADRPSRCGSCNGLVERVDDDAPRPDYAPDEGAVWRCRECGQHFWRGSHWDDVADTLASLSRADR</sequence>
<dbReference type="RefSeq" id="WP_390219081.1">
    <property type="nucleotide sequence ID" value="NZ_CP119989.1"/>
</dbReference>
<dbReference type="GeneID" id="79268531"/>
<dbReference type="PANTHER" id="PTHR39081:SF1">
    <property type="entry name" value="MUT7-C RNASE DOMAIN-CONTAINING PROTEIN"/>
    <property type="match status" value="1"/>
</dbReference>
<dbReference type="Proteomes" id="UP001596388">
    <property type="component" value="Unassembled WGS sequence"/>
</dbReference>
<keyword evidence="3" id="KW-1185">Reference proteome</keyword>
<accession>A0ABD5WVR7</accession>
<evidence type="ECO:0000313" key="2">
    <source>
        <dbReference type="EMBL" id="MFC7097555.1"/>
    </source>
</evidence>
<evidence type="ECO:0000313" key="3">
    <source>
        <dbReference type="Proteomes" id="UP001596388"/>
    </source>
</evidence>
<protein>
    <submittedName>
        <fullName evidence="2">Mut7-C RNAse domain-containing protein</fullName>
    </submittedName>
</protein>
<reference evidence="2 3" key="1">
    <citation type="journal article" date="2019" name="Int. J. Syst. Evol. Microbiol.">
        <title>The Global Catalogue of Microorganisms (GCM) 10K type strain sequencing project: providing services to taxonomists for standard genome sequencing and annotation.</title>
        <authorList>
            <consortium name="The Broad Institute Genomics Platform"/>
            <consortium name="The Broad Institute Genome Sequencing Center for Infectious Disease"/>
            <person name="Wu L."/>
            <person name="Ma J."/>
        </authorList>
    </citation>
    <scope>NUCLEOTIDE SEQUENCE [LARGE SCALE GENOMIC DNA]</scope>
    <source>
        <strain evidence="2 3">DT55</strain>
    </source>
</reference>
<organism evidence="2 3">
    <name type="scientific">Halobaculum marinum</name>
    <dbReference type="NCBI Taxonomy" id="3031996"/>
    <lineage>
        <taxon>Archaea</taxon>
        <taxon>Methanobacteriati</taxon>
        <taxon>Methanobacteriota</taxon>
        <taxon>Stenosarchaea group</taxon>
        <taxon>Halobacteria</taxon>
        <taxon>Halobacteriales</taxon>
        <taxon>Haloferacaceae</taxon>
        <taxon>Halobaculum</taxon>
    </lineage>
</organism>
<dbReference type="EMBL" id="JBHTAG010000003">
    <property type="protein sequence ID" value="MFC7097555.1"/>
    <property type="molecule type" value="Genomic_DNA"/>
</dbReference>